<dbReference type="Proteomes" id="UP000199074">
    <property type="component" value="Unassembled WGS sequence"/>
</dbReference>
<keyword evidence="2" id="KW-1185">Reference proteome</keyword>
<protein>
    <submittedName>
        <fullName evidence="1">Uncharacterized protein</fullName>
    </submittedName>
</protein>
<accession>A0A1I7NF15</accession>
<organism evidence="1 2">
    <name type="scientific">Devosia crocina</name>
    <dbReference type="NCBI Taxonomy" id="429728"/>
    <lineage>
        <taxon>Bacteria</taxon>
        <taxon>Pseudomonadati</taxon>
        <taxon>Pseudomonadota</taxon>
        <taxon>Alphaproteobacteria</taxon>
        <taxon>Hyphomicrobiales</taxon>
        <taxon>Devosiaceae</taxon>
        <taxon>Devosia</taxon>
    </lineage>
</organism>
<dbReference type="EMBL" id="FPCK01000001">
    <property type="protein sequence ID" value="SFV33136.1"/>
    <property type="molecule type" value="Genomic_DNA"/>
</dbReference>
<sequence>MLFERAVTPDHVKAECERRITERYPLGKQNTITLRGGPERDDMLAFIEAMIAASHRLEAQVPIPADYRHDEHWS</sequence>
<dbReference type="STRING" id="429728.SAMN05216456_1897"/>
<gene>
    <name evidence="1" type="ORF">SAMN05216456_1897</name>
</gene>
<name>A0A1I7NF15_9HYPH</name>
<dbReference type="AlphaFoldDB" id="A0A1I7NF15"/>
<dbReference type="RefSeq" id="WP_092423584.1">
    <property type="nucleotide sequence ID" value="NZ_FPCK01000001.1"/>
</dbReference>
<reference evidence="1 2" key="1">
    <citation type="submission" date="2016-10" db="EMBL/GenBank/DDBJ databases">
        <authorList>
            <person name="de Groot N.N."/>
        </authorList>
    </citation>
    <scope>NUCLEOTIDE SEQUENCE [LARGE SCALE GENOMIC DNA]</scope>
    <source>
        <strain evidence="1 2">IPL20</strain>
    </source>
</reference>
<evidence type="ECO:0000313" key="1">
    <source>
        <dbReference type="EMBL" id="SFV33136.1"/>
    </source>
</evidence>
<evidence type="ECO:0000313" key="2">
    <source>
        <dbReference type="Proteomes" id="UP000199074"/>
    </source>
</evidence>
<proteinExistence type="predicted"/>